<dbReference type="InterPro" id="IPR036397">
    <property type="entry name" value="RNaseH_sf"/>
</dbReference>
<evidence type="ECO:0000313" key="1">
    <source>
        <dbReference type="EMBL" id="OAE48229.1"/>
    </source>
</evidence>
<dbReference type="RefSeq" id="WP_063948008.1">
    <property type="nucleotide sequence ID" value="NZ_LXPS01000007.1"/>
</dbReference>
<organism evidence="1 2">
    <name type="scientific">Agrobacterium tumefaciens</name>
    <dbReference type="NCBI Taxonomy" id="358"/>
    <lineage>
        <taxon>Bacteria</taxon>
        <taxon>Pseudomonadati</taxon>
        <taxon>Pseudomonadota</taxon>
        <taxon>Alphaproteobacteria</taxon>
        <taxon>Hyphomicrobiales</taxon>
        <taxon>Rhizobiaceae</taxon>
        <taxon>Rhizobium/Agrobacterium group</taxon>
        <taxon>Agrobacterium</taxon>
        <taxon>Agrobacterium tumefaciens complex</taxon>
    </lineage>
</organism>
<dbReference type="Gene3D" id="3.30.420.10">
    <property type="entry name" value="Ribonuclease H-like superfamily/Ribonuclease H"/>
    <property type="match status" value="1"/>
</dbReference>
<name>A0A176XFD3_AGRTU</name>
<proteinExistence type="predicted"/>
<protein>
    <recommendedName>
        <fullName evidence="3">DNA polymerase III subunit epsilon</fullName>
    </recommendedName>
</protein>
<reference evidence="1 2" key="1">
    <citation type="submission" date="2016-05" db="EMBL/GenBank/DDBJ databases">
        <authorList>
            <person name="Lavstsen T."/>
            <person name="Jespersen J.S."/>
        </authorList>
    </citation>
    <scope>NUCLEOTIDE SEQUENCE [LARGE SCALE GENOMIC DNA]</scope>
    <source>
        <strain evidence="1 2">KCJ1736</strain>
    </source>
</reference>
<dbReference type="InterPro" id="IPR012337">
    <property type="entry name" value="RNaseH-like_sf"/>
</dbReference>
<dbReference type="EMBL" id="LXPS01000007">
    <property type="protein sequence ID" value="OAE48229.1"/>
    <property type="molecule type" value="Genomic_DNA"/>
</dbReference>
<dbReference type="GO" id="GO:0003676">
    <property type="term" value="F:nucleic acid binding"/>
    <property type="evidence" value="ECO:0007669"/>
    <property type="project" value="InterPro"/>
</dbReference>
<comment type="caution">
    <text evidence="1">The sequence shown here is derived from an EMBL/GenBank/DDBJ whole genome shotgun (WGS) entry which is preliminary data.</text>
</comment>
<sequence length="200" mass="22563">MKQGVSFIVTDIEADGPDPGRHSMLSLASVARSENGEDQGEFTINLKPLPEAVQDAGTMRWWQTHPLAWQESTRNQTESKTAMEAWADWVENRPGTPVFAAHPLSLDGAWVDWYLQKFTDRRLFYRPRDPGLSYGAGVDIPSLIMAKTGWEYQRCNRDNYPTTWLGGHDHNHRALDDARGYAHLLTLVLTGNIHQFASGL</sequence>
<dbReference type="Proteomes" id="UP000077098">
    <property type="component" value="Unassembled WGS sequence"/>
</dbReference>
<dbReference type="SUPFAM" id="SSF53098">
    <property type="entry name" value="Ribonuclease H-like"/>
    <property type="match status" value="1"/>
</dbReference>
<gene>
    <name evidence="1" type="ORF">A7J57_22795</name>
</gene>
<evidence type="ECO:0008006" key="3">
    <source>
        <dbReference type="Google" id="ProtNLM"/>
    </source>
</evidence>
<evidence type="ECO:0000313" key="2">
    <source>
        <dbReference type="Proteomes" id="UP000077098"/>
    </source>
</evidence>
<accession>A0A176XFD3</accession>
<dbReference type="AlphaFoldDB" id="A0A176XFD3"/>